<sequence>MSSAWNSAKKDNCTTLPSNVVMFHITISGLKYLCAKYPFFYSRRGEKTQDI</sequence>
<dbReference type="Proteomes" id="UP000228934">
    <property type="component" value="Unassembled WGS sequence"/>
</dbReference>
<keyword evidence="2" id="KW-1185">Reference proteome</keyword>
<dbReference type="EMBL" id="KZ061086">
    <property type="protein sequence ID" value="PIO11422.1"/>
    <property type="molecule type" value="Genomic_DNA"/>
</dbReference>
<evidence type="ECO:0000313" key="2">
    <source>
        <dbReference type="Proteomes" id="UP000228934"/>
    </source>
</evidence>
<evidence type="ECO:0000313" key="1">
    <source>
        <dbReference type="EMBL" id="PIO11422.1"/>
    </source>
</evidence>
<proteinExistence type="predicted"/>
<accession>A0A2G9Q740</accession>
<dbReference type="AlphaFoldDB" id="A0A2G9Q740"/>
<protein>
    <submittedName>
        <fullName evidence="1">Uncharacterized protein</fullName>
    </submittedName>
</protein>
<gene>
    <name evidence="1" type="ORF">AB205_0104900</name>
</gene>
<name>A0A2G9Q740_AQUCT</name>
<organism evidence="1 2">
    <name type="scientific">Aquarana catesbeiana</name>
    <name type="common">American bullfrog</name>
    <name type="synonym">Rana catesbeiana</name>
    <dbReference type="NCBI Taxonomy" id="8400"/>
    <lineage>
        <taxon>Eukaryota</taxon>
        <taxon>Metazoa</taxon>
        <taxon>Chordata</taxon>
        <taxon>Craniata</taxon>
        <taxon>Vertebrata</taxon>
        <taxon>Euteleostomi</taxon>
        <taxon>Amphibia</taxon>
        <taxon>Batrachia</taxon>
        <taxon>Anura</taxon>
        <taxon>Neobatrachia</taxon>
        <taxon>Ranoidea</taxon>
        <taxon>Ranidae</taxon>
        <taxon>Aquarana</taxon>
    </lineage>
</organism>
<reference evidence="2" key="1">
    <citation type="journal article" date="2017" name="Nat. Commun.">
        <title>The North American bullfrog draft genome provides insight into hormonal regulation of long noncoding RNA.</title>
        <authorList>
            <person name="Hammond S.A."/>
            <person name="Warren R.L."/>
            <person name="Vandervalk B.P."/>
            <person name="Kucuk E."/>
            <person name="Khan H."/>
            <person name="Gibb E.A."/>
            <person name="Pandoh P."/>
            <person name="Kirk H."/>
            <person name="Zhao Y."/>
            <person name="Jones M."/>
            <person name="Mungall A.J."/>
            <person name="Coope R."/>
            <person name="Pleasance S."/>
            <person name="Moore R.A."/>
            <person name="Holt R.A."/>
            <person name="Round J.M."/>
            <person name="Ohora S."/>
            <person name="Walle B.V."/>
            <person name="Veldhoen N."/>
            <person name="Helbing C.C."/>
            <person name="Birol I."/>
        </authorList>
    </citation>
    <scope>NUCLEOTIDE SEQUENCE [LARGE SCALE GENOMIC DNA]</scope>
</reference>